<dbReference type="EMBL" id="JBHUCP010000001">
    <property type="protein sequence ID" value="MFD1528236.1"/>
    <property type="molecule type" value="Genomic_DNA"/>
</dbReference>
<keyword evidence="1" id="KW-0732">Signal</keyword>
<evidence type="ECO:0000313" key="2">
    <source>
        <dbReference type="EMBL" id="MFD1528236.1"/>
    </source>
</evidence>
<gene>
    <name evidence="2" type="ORF">ACFSCY_02155</name>
</gene>
<dbReference type="RefSeq" id="WP_379659613.1">
    <property type="nucleotide sequence ID" value="NZ_JBHUCP010000001.1"/>
</dbReference>
<name>A0ABW4FET7_9PSEU</name>
<reference evidence="3" key="1">
    <citation type="journal article" date="2019" name="Int. J. Syst. Evol. Microbiol.">
        <title>The Global Catalogue of Microorganisms (GCM) 10K type strain sequencing project: providing services to taxonomists for standard genome sequencing and annotation.</title>
        <authorList>
            <consortium name="The Broad Institute Genomics Platform"/>
            <consortium name="The Broad Institute Genome Sequencing Center for Infectious Disease"/>
            <person name="Wu L."/>
            <person name="Ma J."/>
        </authorList>
    </citation>
    <scope>NUCLEOTIDE SEQUENCE [LARGE SCALE GENOMIC DNA]</scope>
    <source>
        <strain evidence="3">JCM 12165</strain>
    </source>
</reference>
<dbReference type="Proteomes" id="UP001597145">
    <property type="component" value="Unassembled WGS sequence"/>
</dbReference>
<sequence length="153" mass="16963">MTSFRRTSPPPQGLRAVTTGLLVIASLLTTATAAAAAPPLPPPCINYVHHEPGGRVEVDLRLDPRTGTFTSLVVFWFINDPGAAPGFYNWSHVLNGRPLTPRLDIKDDNFHTTFRSQEGWFFGDTYKFQATHYSPVTRTTYISAVNECLITAR</sequence>
<protein>
    <recommendedName>
        <fullName evidence="4">Secreted protein</fullName>
    </recommendedName>
</protein>
<evidence type="ECO:0000256" key="1">
    <source>
        <dbReference type="SAM" id="SignalP"/>
    </source>
</evidence>
<evidence type="ECO:0008006" key="4">
    <source>
        <dbReference type="Google" id="ProtNLM"/>
    </source>
</evidence>
<evidence type="ECO:0000313" key="3">
    <source>
        <dbReference type="Proteomes" id="UP001597145"/>
    </source>
</evidence>
<feature type="chain" id="PRO_5047541418" description="Secreted protein" evidence="1">
    <location>
        <begin position="37"/>
        <end position="153"/>
    </location>
</feature>
<proteinExistence type="predicted"/>
<keyword evidence="3" id="KW-1185">Reference proteome</keyword>
<feature type="signal peptide" evidence="1">
    <location>
        <begin position="1"/>
        <end position="36"/>
    </location>
</feature>
<comment type="caution">
    <text evidence="2">The sequence shown here is derived from an EMBL/GenBank/DDBJ whole genome shotgun (WGS) entry which is preliminary data.</text>
</comment>
<organism evidence="2 3">
    <name type="scientific">Pseudonocardia aurantiaca</name>
    <dbReference type="NCBI Taxonomy" id="75290"/>
    <lineage>
        <taxon>Bacteria</taxon>
        <taxon>Bacillati</taxon>
        <taxon>Actinomycetota</taxon>
        <taxon>Actinomycetes</taxon>
        <taxon>Pseudonocardiales</taxon>
        <taxon>Pseudonocardiaceae</taxon>
        <taxon>Pseudonocardia</taxon>
    </lineage>
</organism>
<accession>A0ABW4FET7</accession>